<feature type="binding site" evidence="3">
    <location>
        <position position="256"/>
    </location>
    <ligand>
        <name>Zn(2+)</name>
        <dbReference type="ChEBI" id="CHEBI:29105"/>
    </ligand>
</feature>
<evidence type="ECO:0000256" key="2">
    <source>
        <dbReference type="ARBA" id="ARBA00023134"/>
    </source>
</evidence>
<keyword evidence="3" id="KW-0694">RNA-binding</keyword>
<keyword evidence="7" id="KW-1185">Reference proteome</keyword>
<dbReference type="GO" id="GO:0019843">
    <property type="term" value="F:rRNA binding"/>
    <property type="evidence" value="ECO:0007669"/>
    <property type="project" value="UniProtKB-KW"/>
</dbReference>
<dbReference type="STRING" id="309798.COPRO5265_0365"/>
<dbReference type="eggNOG" id="COG1162">
    <property type="taxonomic scope" value="Bacteria"/>
</dbReference>
<reference evidence="7" key="1">
    <citation type="submission" date="2008-08" db="EMBL/GenBank/DDBJ databases">
        <title>The complete genome sequence of Coprothermobacter proteolyticus strain ATCC 5245 / DSM 5265 / BT.</title>
        <authorList>
            <person name="Dodson R.J."/>
            <person name="Durkin A.S."/>
            <person name="Wu M."/>
            <person name="Eisen J."/>
            <person name="Sutton G."/>
        </authorList>
    </citation>
    <scope>NUCLEOTIDE SEQUENCE [LARGE SCALE GENOMIC DNA]</scope>
    <source>
        <strain evidence="7">ATCC 35245 / DSM 5265 / OCM 4 / BT</strain>
    </source>
</reference>
<evidence type="ECO:0000256" key="1">
    <source>
        <dbReference type="ARBA" id="ARBA00022741"/>
    </source>
</evidence>
<dbReference type="InterPro" id="IPR004881">
    <property type="entry name" value="Ribosome_biogen_GTPase_RsgA"/>
</dbReference>
<dbReference type="PANTHER" id="PTHR32120">
    <property type="entry name" value="SMALL RIBOSOMAL SUBUNIT BIOGENESIS GTPASE RSGA"/>
    <property type="match status" value="1"/>
</dbReference>
<dbReference type="NCBIfam" id="TIGR00157">
    <property type="entry name" value="ribosome small subunit-dependent GTPase A"/>
    <property type="match status" value="1"/>
</dbReference>
<comment type="caution">
    <text evidence="3">Lacks conserved residue(s) required for the propagation of feature annotation.</text>
</comment>
<dbReference type="GO" id="GO:0005737">
    <property type="term" value="C:cytoplasm"/>
    <property type="evidence" value="ECO:0007669"/>
    <property type="project" value="UniProtKB-SubCell"/>
</dbReference>
<dbReference type="GO" id="GO:0003924">
    <property type="term" value="F:GTPase activity"/>
    <property type="evidence" value="ECO:0007669"/>
    <property type="project" value="UniProtKB-UniRule"/>
</dbReference>
<comment type="subcellular location">
    <subcellularLocation>
        <location evidence="3">Cytoplasm</location>
    </subcellularLocation>
</comment>
<keyword evidence="2 3" id="KW-0342">GTP-binding</keyword>
<evidence type="ECO:0000313" key="7">
    <source>
        <dbReference type="Proteomes" id="UP000001732"/>
    </source>
</evidence>
<dbReference type="Gene3D" id="3.40.50.300">
    <property type="entry name" value="P-loop containing nucleotide triphosphate hydrolases"/>
    <property type="match status" value="1"/>
</dbReference>
<dbReference type="PROSITE" id="PS50936">
    <property type="entry name" value="ENGC_GTPASE"/>
    <property type="match status" value="1"/>
</dbReference>
<keyword evidence="3" id="KW-0862">Zinc</keyword>
<dbReference type="InterPro" id="IPR027417">
    <property type="entry name" value="P-loop_NTPase"/>
</dbReference>
<evidence type="ECO:0000259" key="5">
    <source>
        <dbReference type="PROSITE" id="PS51721"/>
    </source>
</evidence>
<dbReference type="Proteomes" id="UP000001732">
    <property type="component" value="Chromosome"/>
</dbReference>
<dbReference type="GO" id="GO:0046872">
    <property type="term" value="F:metal ion binding"/>
    <property type="evidence" value="ECO:0007669"/>
    <property type="project" value="UniProtKB-KW"/>
</dbReference>
<dbReference type="PROSITE" id="PS51721">
    <property type="entry name" value="G_CP"/>
    <property type="match status" value="1"/>
</dbReference>
<dbReference type="SUPFAM" id="SSF52540">
    <property type="entry name" value="P-loop containing nucleoside triphosphate hydrolases"/>
    <property type="match status" value="1"/>
</dbReference>
<keyword evidence="3" id="KW-0479">Metal-binding</keyword>
<gene>
    <name evidence="3 6" type="primary">rsgA</name>
    <name evidence="6" type="ordered locus">COPRO5265_0365</name>
</gene>
<dbReference type="HAMAP" id="MF_01820">
    <property type="entry name" value="GTPase_RsgA"/>
    <property type="match status" value="1"/>
</dbReference>
<reference evidence="6 7" key="2">
    <citation type="journal article" date="2014" name="Genome Announc.">
        <title>Complete Genome Sequence of Coprothermobacter proteolyticus DSM 5265.</title>
        <authorList>
            <person name="Alexiev A."/>
            <person name="Coil D.A."/>
            <person name="Badger J.H."/>
            <person name="Enticknap J."/>
            <person name="Ward N."/>
            <person name="Robb F.T."/>
            <person name="Eisen J.A."/>
        </authorList>
    </citation>
    <scope>NUCLEOTIDE SEQUENCE [LARGE SCALE GENOMIC DNA]</scope>
    <source>
        <strain evidence="7">ATCC 35245 / DSM 5265 / OCM 4 / BT</strain>
    </source>
</reference>
<dbReference type="InterPro" id="IPR010914">
    <property type="entry name" value="RsgA_GTPase_dom"/>
</dbReference>
<dbReference type="AlphaFoldDB" id="B5Y7I4"/>
<feature type="binding site" evidence="3">
    <location>
        <position position="248"/>
    </location>
    <ligand>
        <name>Zn(2+)</name>
        <dbReference type="ChEBI" id="CHEBI:29105"/>
    </ligand>
</feature>
<comment type="function">
    <text evidence="3">One of several proteins that assist in the late maturation steps of the functional core of the 30S ribosomal subunit. Helps release RbfA from mature subunits. May play a role in the assembly of ribosomal proteins into the subunit. Circularly permuted GTPase that catalyzes slow GTP hydrolysis, GTPase activity is stimulated by the 30S ribosomal subunit.</text>
</comment>
<feature type="binding site" evidence="3">
    <location>
        <position position="250"/>
    </location>
    <ligand>
        <name>Zn(2+)</name>
        <dbReference type="ChEBI" id="CHEBI:29105"/>
    </ligand>
</feature>
<dbReference type="RefSeq" id="WP_012543969.1">
    <property type="nucleotide sequence ID" value="NC_011295.1"/>
</dbReference>
<dbReference type="CDD" id="cd01854">
    <property type="entry name" value="YjeQ_EngC"/>
    <property type="match status" value="1"/>
</dbReference>
<name>B5Y7I4_COPPD</name>
<protein>
    <recommendedName>
        <fullName evidence="3">Small ribosomal subunit biogenesis GTPase RsgA</fullName>
        <ecNumber evidence="3">3.6.1.-</ecNumber>
    </recommendedName>
</protein>
<dbReference type="Gene3D" id="1.10.40.50">
    <property type="entry name" value="Probable gtpase engc, domain 3"/>
    <property type="match status" value="1"/>
</dbReference>
<keyword evidence="3" id="KW-0963">Cytoplasm</keyword>
<dbReference type="InterPro" id="IPR030378">
    <property type="entry name" value="G_CP_dom"/>
</dbReference>
<organism evidence="6 7">
    <name type="scientific">Coprothermobacter proteolyticus (strain ATCC 35245 / DSM 5265 / OCM 4 / BT)</name>
    <dbReference type="NCBI Taxonomy" id="309798"/>
    <lineage>
        <taxon>Bacteria</taxon>
        <taxon>Pseudomonadati</taxon>
        <taxon>Coprothermobacterota</taxon>
        <taxon>Coprothermobacteria</taxon>
        <taxon>Coprothermobacterales</taxon>
        <taxon>Coprothermobacteraceae</taxon>
        <taxon>Coprothermobacter</taxon>
    </lineage>
</organism>
<dbReference type="PANTHER" id="PTHR32120:SF11">
    <property type="entry name" value="SMALL RIBOSOMAL SUBUNIT BIOGENESIS GTPASE RSGA 1, MITOCHONDRIAL-RELATED"/>
    <property type="match status" value="1"/>
</dbReference>
<comment type="cofactor">
    <cofactor evidence="3">
        <name>Zn(2+)</name>
        <dbReference type="ChEBI" id="CHEBI:29105"/>
    </cofactor>
    <text evidence="3">Binds 1 zinc ion per subunit.</text>
</comment>
<keyword evidence="1 3" id="KW-0547">Nucleotide-binding</keyword>
<keyword evidence="3" id="KW-0690">Ribosome biogenesis</keyword>
<proteinExistence type="inferred from homology"/>
<sequence length="289" mass="33109">MRALLLGRVLRRERYNVLVSYENSVYLGLVKKKVWEQDKVLVNDRVWFEPITDTEVSVERTTGRKNYFLRPPVANLDLLVYVHSFKNPQCDVRYLDLTLGLATLQNIPVLVLFHKADLLRDEDIQPWTSLYTSLGYDVMVTSVYYDLSALKERLRGKTVLFSGPTGVGKSSLVKALWKDASVRVGDISKVGRGKHTTSWVELLPLDDTYVVDAPGFSLLEMPAMNPWDIQRMFPEIETTAKGCFFSDCLHLKEPSCAVKEAVKKGLIAESRYNSYLYFLDKQQEEAKKR</sequence>
<keyword evidence="3" id="KW-0378">Hydrolase</keyword>
<dbReference type="GO" id="GO:0005525">
    <property type="term" value="F:GTP binding"/>
    <property type="evidence" value="ECO:0007669"/>
    <property type="project" value="UniProtKB-UniRule"/>
</dbReference>
<evidence type="ECO:0000313" key="6">
    <source>
        <dbReference type="EMBL" id="ACI17317.1"/>
    </source>
</evidence>
<evidence type="ECO:0000259" key="4">
    <source>
        <dbReference type="PROSITE" id="PS50936"/>
    </source>
</evidence>
<dbReference type="EC" id="3.6.1.-" evidence="3"/>
<dbReference type="OrthoDB" id="9809485at2"/>
<dbReference type="EMBL" id="CP001145">
    <property type="protein sequence ID" value="ACI17317.1"/>
    <property type="molecule type" value="Genomic_DNA"/>
</dbReference>
<dbReference type="KEGG" id="cpo:COPRO5265_0365"/>
<dbReference type="GO" id="GO:0042274">
    <property type="term" value="P:ribosomal small subunit biogenesis"/>
    <property type="evidence" value="ECO:0007669"/>
    <property type="project" value="UniProtKB-UniRule"/>
</dbReference>
<feature type="domain" description="EngC GTPase" evidence="4">
    <location>
        <begin position="74"/>
        <end position="217"/>
    </location>
</feature>
<feature type="domain" description="CP-type G" evidence="5">
    <location>
        <begin position="65"/>
        <end position="219"/>
    </location>
</feature>
<accession>B5Y7I4</accession>
<evidence type="ECO:0000256" key="3">
    <source>
        <dbReference type="HAMAP-Rule" id="MF_01820"/>
    </source>
</evidence>
<dbReference type="HOGENOM" id="CLU_033617_2_1_9"/>
<dbReference type="Pfam" id="PF03193">
    <property type="entry name" value="RsgA_GTPase"/>
    <property type="match status" value="1"/>
</dbReference>
<comment type="similarity">
    <text evidence="3">Belongs to the TRAFAC class YlqF/YawG GTPase family. RsgA subfamily.</text>
</comment>
<feature type="binding site" evidence="3">
    <location>
        <position position="243"/>
    </location>
    <ligand>
        <name>Zn(2+)</name>
        <dbReference type="ChEBI" id="CHEBI:29105"/>
    </ligand>
</feature>
<feature type="binding site" evidence="3">
    <location>
        <begin position="163"/>
        <end position="171"/>
    </location>
    <ligand>
        <name>GTP</name>
        <dbReference type="ChEBI" id="CHEBI:37565"/>
    </ligand>
</feature>
<keyword evidence="3" id="KW-0699">rRNA-binding</keyword>
<comment type="subunit">
    <text evidence="3">Monomer. Associates with 30S ribosomal subunit, binds 16S rRNA.</text>
</comment>